<evidence type="ECO:0000313" key="2">
    <source>
        <dbReference type="Proteomes" id="UP001341840"/>
    </source>
</evidence>
<dbReference type="Proteomes" id="UP001341840">
    <property type="component" value="Unassembled WGS sequence"/>
</dbReference>
<name>A0ABU6SM28_9FABA</name>
<accession>A0ABU6SM28</accession>
<organism evidence="1 2">
    <name type="scientific">Stylosanthes scabra</name>
    <dbReference type="NCBI Taxonomy" id="79078"/>
    <lineage>
        <taxon>Eukaryota</taxon>
        <taxon>Viridiplantae</taxon>
        <taxon>Streptophyta</taxon>
        <taxon>Embryophyta</taxon>
        <taxon>Tracheophyta</taxon>
        <taxon>Spermatophyta</taxon>
        <taxon>Magnoliopsida</taxon>
        <taxon>eudicotyledons</taxon>
        <taxon>Gunneridae</taxon>
        <taxon>Pentapetalae</taxon>
        <taxon>rosids</taxon>
        <taxon>fabids</taxon>
        <taxon>Fabales</taxon>
        <taxon>Fabaceae</taxon>
        <taxon>Papilionoideae</taxon>
        <taxon>50 kb inversion clade</taxon>
        <taxon>dalbergioids sensu lato</taxon>
        <taxon>Dalbergieae</taxon>
        <taxon>Pterocarpus clade</taxon>
        <taxon>Stylosanthes</taxon>
    </lineage>
</organism>
<gene>
    <name evidence="1" type="ORF">PIB30_065386</name>
</gene>
<keyword evidence="2" id="KW-1185">Reference proteome</keyword>
<sequence>MNFLSVSPPPKAICPSATPATILPLSGQKSTNEMEDSCLHFSPGNGEMVAGVADEHIALGGGNMERKFISLVGTAK</sequence>
<protein>
    <submittedName>
        <fullName evidence="1">Uncharacterized protein</fullName>
    </submittedName>
</protein>
<comment type="caution">
    <text evidence="1">The sequence shown here is derived from an EMBL/GenBank/DDBJ whole genome shotgun (WGS) entry which is preliminary data.</text>
</comment>
<reference evidence="1 2" key="1">
    <citation type="journal article" date="2023" name="Plants (Basel)">
        <title>Bridging the Gap: Combining Genomics and Transcriptomics Approaches to Understand Stylosanthes scabra, an Orphan Legume from the Brazilian Caatinga.</title>
        <authorList>
            <person name="Ferreira-Neto J.R.C."/>
            <person name="da Silva M.D."/>
            <person name="Binneck E."/>
            <person name="de Melo N.F."/>
            <person name="da Silva R.H."/>
            <person name="de Melo A.L.T.M."/>
            <person name="Pandolfi V."/>
            <person name="Bustamante F.O."/>
            <person name="Brasileiro-Vidal A.C."/>
            <person name="Benko-Iseppon A.M."/>
        </authorList>
    </citation>
    <scope>NUCLEOTIDE SEQUENCE [LARGE SCALE GENOMIC DNA]</scope>
    <source>
        <tissue evidence="1">Leaves</tissue>
    </source>
</reference>
<evidence type="ECO:0000313" key="1">
    <source>
        <dbReference type="EMBL" id="MED6137477.1"/>
    </source>
</evidence>
<proteinExistence type="predicted"/>
<dbReference type="EMBL" id="JASCZI010061066">
    <property type="protein sequence ID" value="MED6137477.1"/>
    <property type="molecule type" value="Genomic_DNA"/>
</dbReference>